<evidence type="ECO:0000313" key="1">
    <source>
        <dbReference type="EMBL" id="CAA63681.1"/>
    </source>
</evidence>
<dbReference type="PANTHER" id="PTHR32305">
    <property type="match status" value="1"/>
</dbReference>
<dbReference type="EMBL" id="X93204">
    <property type="protein sequence ID" value="CAA63681.1"/>
    <property type="molecule type" value="Genomic_DNA"/>
</dbReference>
<organism evidence="1">
    <name type="scientific">Coxiella burnetii</name>
    <dbReference type="NCBI Taxonomy" id="777"/>
    <lineage>
        <taxon>Bacteria</taxon>
        <taxon>Pseudomonadati</taxon>
        <taxon>Pseudomonadota</taxon>
        <taxon>Gammaproteobacteria</taxon>
        <taxon>Legionellales</taxon>
        <taxon>Coxiellaceae</taxon>
        <taxon>Coxiella</taxon>
    </lineage>
</organism>
<gene>
    <name evidence="1" type="primary">orf 310</name>
</gene>
<protein>
    <submittedName>
        <fullName evidence="1">Orf 310 protein</fullName>
    </submittedName>
</protein>
<dbReference type="InterPro" id="IPR031325">
    <property type="entry name" value="RHS_repeat"/>
</dbReference>
<dbReference type="PANTHER" id="PTHR32305:SF15">
    <property type="entry name" value="PROTEIN RHSA-RELATED"/>
    <property type="match status" value="1"/>
</dbReference>
<proteinExistence type="predicted"/>
<name>Q45904_COXBE</name>
<dbReference type="InterPro" id="IPR006530">
    <property type="entry name" value="YD"/>
</dbReference>
<dbReference type="InterPro" id="IPR050708">
    <property type="entry name" value="T6SS_VgrG/RHS"/>
</dbReference>
<reference evidence="1" key="1">
    <citation type="journal article" date="1997" name="J. Bacteriol.">
        <title>Plasmid-homologous sequences in the chromosome of plasmidless Coxiella burnetii Scurry Q217.</title>
        <authorList>
            <person name="Willems H."/>
            <person name="Ritter M."/>
            <person name="Jager C."/>
            <person name="Thiele D."/>
        </authorList>
    </citation>
    <scope>NUCLEOTIDE SEQUENCE</scope>
</reference>
<dbReference type="AlphaFoldDB" id="Q45904"/>
<sequence length="310" mass="34278">MKRRAEVLTSKEGKKYQNQTTFAFSSQAEHLLQKIDFTGGDGIKTSISREQSRYSGRLLSSTDELGNVTQYEYDELGQITLYEYDYFGRVTQTTLPENTIIQKSYAPHSTASLITGISVNNFSMGNQTFDSLERLTETASGGRTSAFSYENASSVPAAVTAPTGETVSYEYLKELGNAVKKISAPEILQTWDYDALTGAMTSATQAAGMIRQMTYYPSGLLKNETSMPDGAAQKSTAYTYSLAGAPQSYTDVFGVTQRYDYDEHGRRIGIEDNDIKVSLGYDAFRRFTKQQATDKKTGAVLSTTLTYDDR</sequence>
<dbReference type="Gene3D" id="2.180.10.10">
    <property type="entry name" value="RHS repeat-associated core"/>
    <property type="match status" value="1"/>
</dbReference>
<dbReference type="Pfam" id="PF05593">
    <property type="entry name" value="RHS_repeat"/>
    <property type="match status" value="1"/>
</dbReference>
<accession>Q45904</accession>
<dbReference type="RefSeq" id="WP_050495260.1">
    <property type="nucleotide sequence ID" value="NZ_CP014565.1"/>
</dbReference>
<dbReference type="NCBIfam" id="TIGR01643">
    <property type="entry name" value="YD_repeat_2x"/>
    <property type="match status" value="2"/>
</dbReference>